<dbReference type="PANTHER" id="PTHR31332">
    <property type="entry name" value="7-HYDROXYMETHYL CHLOROPHYLL A REDUCTASE, CHLOROPLASTIC"/>
    <property type="match status" value="1"/>
</dbReference>
<name>A0A2Y9B2Z8_9RHOB</name>
<feature type="domain" description="Coenzyme F420 hydrogenase/dehydrogenase beta subunit N-terminal" evidence="1">
    <location>
        <begin position="70"/>
        <end position="146"/>
    </location>
</feature>
<dbReference type="InterPro" id="IPR007525">
    <property type="entry name" value="FrhB_FdhB_C"/>
</dbReference>
<protein>
    <submittedName>
        <fullName evidence="4">Coenzyme F420 hydrogenase subunit beta</fullName>
    </submittedName>
</protein>
<evidence type="ECO:0000259" key="1">
    <source>
        <dbReference type="Pfam" id="PF04422"/>
    </source>
</evidence>
<keyword evidence="5" id="KW-1185">Reference proteome</keyword>
<dbReference type="RefSeq" id="WP_109565212.1">
    <property type="nucleotide sequence ID" value="NZ_QGDJ01000008.1"/>
</dbReference>
<organism evidence="4 6">
    <name type="scientific">Jannaschia seohaensis</name>
    <dbReference type="NCBI Taxonomy" id="475081"/>
    <lineage>
        <taxon>Bacteria</taxon>
        <taxon>Pseudomonadati</taxon>
        <taxon>Pseudomonadota</taxon>
        <taxon>Alphaproteobacteria</taxon>
        <taxon>Rhodobacterales</taxon>
        <taxon>Roseobacteraceae</taxon>
        <taxon>Jannaschia</taxon>
    </lineage>
</organism>
<evidence type="ECO:0000313" key="3">
    <source>
        <dbReference type="EMBL" id="PWJ16492.1"/>
    </source>
</evidence>
<dbReference type="Pfam" id="PF04432">
    <property type="entry name" value="FrhB_FdhB_C"/>
    <property type="match status" value="1"/>
</dbReference>
<dbReference type="PANTHER" id="PTHR31332:SF0">
    <property type="entry name" value="7-HYDROXYMETHYL CHLOROPHYLL A REDUCTASE, CHLOROPLASTIC"/>
    <property type="match status" value="1"/>
</dbReference>
<sequence>MRDTRPLDIPDLAPPAPRGELCTDCGLSRMALAPRCGTACQFTVPDYPASETATHGGPGADPHFGHVLSMHRAALREPAPGAQWTGITTALAADLLARGVVTAVLTLAPAPDDPFRPIPVIVTDPADMARVRGMRMGYAPLLALLEPAIARGHTRIGLVGIPCQVHALRAIEAELGLERLYVIGTPCSDNTTTENFHAFLARLTDRPDRVTYLEFRADYRVEMRFEDGGVRTIPFLKLPLSDLPPDFFPLTCRTCTDYTNRLADVTVGYMGGDGDQWLIVRNARGAEMVAALGDRLVTRPLTSRGKRAGAVKGFAANTERAAGGLPLRRMPDWLRPVVAWLQPRIGPRGMEFARARLEMKAVETILHLRRTAPRRMRHMVPEHVWRLAAPYGLAPRPGETKATSGVDQTKSP</sequence>
<accession>A0A2Y9B2Z8</accession>
<evidence type="ECO:0000313" key="5">
    <source>
        <dbReference type="Proteomes" id="UP000245839"/>
    </source>
</evidence>
<feature type="domain" description="Coenzyme F420 hydrogenase/dehydrogenase beta subunit C-terminal" evidence="2">
    <location>
        <begin position="154"/>
        <end position="293"/>
    </location>
</feature>
<dbReference type="EMBL" id="QGDJ01000008">
    <property type="protein sequence ID" value="PWJ16492.1"/>
    <property type="molecule type" value="Genomic_DNA"/>
</dbReference>
<reference evidence="4" key="1">
    <citation type="submission" date="2016-10" db="EMBL/GenBank/DDBJ databases">
        <authorList>
            <person name="Cai Z."/>
        </authorList>
    </citation>
    <scope>NUCLEOTIDE SEQUENCE [LARGE SCALE GENOMIC DNA]</scope>
    <source>
        <strain evidence="4">DSM 25227</strain>
    </source>
</reference>
<proteinExistence type="predicted"/>
<evidence type="ECO:0000313" key="4">
    <source>
        <dbReference type="EMBL" id="SSA48729.1"/>
    </source>
</evidence>
<dbReference type="EMBL" id="UETC01000008">
    <property type="protein sequence ID" value="SSA48729.1"/>
    <property type="molecule type" value="Genomic_DNA"/>
</dbReference>
<reference evidence="6" key="2">
    <citation type="submission" date="2016-10" db="EMBL/GenBank/DDBJ databases">
        <authorList>
            <person name="Varghese N."/>
            <person name="Submissions S."/>
        </authorList>
    </citation>
    <scope>NUCLEOTIDE SEQUENCE [LARGE SCALE GENOMIC DNA]</scope>
    <source>
        <strain evidence="6">DSM 25227</strain>
    </source>
</reference>
<dbReference type="InterPro" id="IPR007516">
    <property type="entry name" value="Co_F420_Hydgase/DH_bsu_N"/>
</dbReference>
<dbReference type="Pfam" id="PF04422">
    <property type="entry name" value="FrhB_FdhB_N"/>
    <property type="match status" value="1"/>
</dbReference>
<evidence type="ECO:0000259" key="2">
    <source>
        <dbReference type="Pfam" id="PF04432"/>
    </source>
</evidence>
<evidence type="ECO:0000313" key="6">
    <source>
        <dbReference type="Proteomes" id="UP000251571"/>
    </source>
</evidence>
<dbReference type="GO" id="GO:0052592">
    <property type="term" value="F:oxidoreductase activity, acting on CH or CH2 groups, with an iron-sulfur protein as acceptor"/>
    <property type="evidence" value="ECO:0007669"/>
    <property type="project" value="TreeGrafter"/>
</dbReference>
<dbReference type="Proteomes" id="UP000245839">
    <property type="component" value="Unassembled WGS sequence"/>
</dbReference>
<gene>
    <name evidence="3" type="ORF">BCF38_1086</name>
    <name evidence="4" type="ORF">SAMN05421539_1086</name>
</gene>
<dbReference type="InterPro" id="IPR045220">
    <property type="entry name" value="FRHB/FDHB/HCAR-like"/>
</dbReference>
<dbReference type="Proteomes" id="UP000251571">
    <property type="component" value="Unassembled WGS sequence"/>
</dbReference>
<reference evidence="3 5" key="3">
    <citation type="submission" date="2018-03" db="EMBL/GenBank/DDBJ databases">
        <title>Genomic Encyclopedia of Archaeal and Bacterial Type Strains, Phase II (KMG-II): from individual species to whole genera.</title>
        <authorList>
            <person name="Goeker M."/>
        </authorList>
    </citation>
    <scope>NUCLEOTIDE SEQUENCE [LARGE SCALE GENOMIC DNA]</scope>
    <source>
        <strain evidence="3 5">DSM 25227</strain>
    </source>
</reference>
<dbReference type="AlphaFoldDB" id="A0A2Y9B2Z8"/>
<dbReference type="OrthoDB" id="593768at2"/>